<dbReference type="RefSeq" id="WP_059039340.1">
    <property type="nucleotide sequence ID" value="NZ_JAADZU010000097.1"/>
</dbReference>
<evidence type="ECO:0000313" key="1">
    <source>
        <dbReference type="EMBL" id="NDK92071.1"/>
    </source>
</evidence>
<sequence>MSDLAFPGVFDGFFDDAAVFPPGRAPLDRAVRDHVSRLDTPIGRAVGPLLLPVAALDDAASIVAGAGGDPVGVGVVVAAGGLDDALAAAARVEPWLRVTGLELKTDGVDPRPVIDAGAALTDRVELAIEQIRNGALDHLDGTDIGLKARTGGLVAEAFPTVDDVADVLTVAAAARRPFKLTAGLHRAVRYVDESTGFAHHGFLNIAVATDAAIAGADTSAVAQILAGSDGNVLAQRFREIGGGWRALFESFGTCSIAEPLETLADLDLIPTAFSGHRARP</sequence>
<proteinExistence type="predicted"/>
<organism evidence="1 2">
    <name type="scientific">Gordonia desulfuricans</name>
    <dbReference type="NCBI Taxonomy" id="89051"/>
    <lineage>
        <taxon>Bacteria</taxon>
        <taxon>Bacillati</taxon>
        <taxon>Actinomycetota</taxon>
        <taxon>Actinomycetes</taxon>
        <taxon>Mycobacteriales</taxon>
        <taxon>Gordoniaceae</taxon>
        <taxon>Gordonia</taxon>
    </lineage>
</organism>
<dbReference type="EMBL" id="JAADZU010000097">
    <property type="protein sequence ID" value="NDK92071.1"/>
    <property type="molecule type" value="Genomic_DNA"/>
</dbReference>
<keyword evidence="2" id="KW-1185">Reference proteome</keyword>
<accession>A0A7K3LVV1</accession>
<evidence type="ECO:0000313" key="2">
    <source>
        <dbReference type="Proteomes" id="UP000466307"/>
    </source>
</evidence>
<gene>
    <name evidence="1" type="ORF">GYA93_21220</name>
</gene>
<dbReference type="Proteomes" id="UP000466307">
    <property type="component" value="Unassembled WGS sequence"/>
</dbReference>
<reference evidence="1 2" key="1">
    <citation type="submission" date="2020-01" db="EMBL/GenBank/DDBJ databases">
        <title>Investigation of new actinobacteria for the biodesulphurisation of diesel fuel.</title>
        <authorList>
            <person name="Athi Narayanan S.M."/>
        </authorList>
    </citation>
    <scope>NUCLEOTIDE SEQUENCE [LARGE SCALE GENOMIC DNA]</scope>
    <source>
        <strain evidence="1 2">213E</strain>
    </source>
</reference>
<comment type="caution">
    <text evidence="1">The sequence shown here is derived from an EMBL/GenBank/DDBJ whole genome shotgun (WGS) entry which is preliminary data.</text>
</comment>
<name>A0A7K3LVV1_9ACTN</name>
<protein>
    <submittedName>
        <fullName evidence="1">Uncharacterized protein</fullName>
    </submittedName>
</protein>
<dbReference type="AlphaFoldDB" id="A0A7K3LVV1"/>